<gene>
    <name evidence="1" type="ORF">R5A26_41315</name>
</gene>
<name>A0ABU4FP61_9ACTN</name>
<keyword evidence="2" id="KW-1185">Reference proteome</keyword>
<organism evidence="1 2">
    <name type="scientific">Streptomyces prunicolor</name>
    <dbReference type="NCBI Taxonomy" id="67348"/>
    <lineage>
        <taxon>Bacteria</taxon>
        <taxon>Bacillati</taxon>
        <taxon>Actinomycetota</taxon>
        <taxon>Actinomycetes</taxon>
        <taxon>Kitasatosporales</taxon>
        <taxon>Streptomycetaceae</taxon>
        <taxon>Streptomyces</taxon>
    </lineage>
</organism>
<dbReference type="EMBL" id="JAWMAJ010000223">
    <property type="protein sequence ID" value="MDV7222392.1"/>
    <property type="molecule type" value="Genomic_DNA"/>
</dbReference>
<sequence length="57" mass="6161">MTFVEAANLRCAERLAIDAWDSWLSDEVMDGWAVETGEADFLLGVWAIDGSGVSPGE</sequence>
<dbReference type="Proteomes" id="UP001187346">
    <property type="component" value="Unassembled WGS sequence"/>
</dbReference>
<proteinExistence type="predicted"/>
<evidence type="ECO:0000313" key="1">
    <source>
        <dbReference type="EMBL" id="MDV7222392.1"/>
    </source>
</evidence>
<evidence type="ECO:0000313" key="2">
    <source>
        <dbReference type="Proteomes" id="UP001187346"/>
    </source>
</evidence>
<reference evidence="1 2" key="1">
    <citation type="submission" date="2023-10" db="EMBL/GenBank/DDBJ databases">
        <title>Characterization of rhizosphere-enriched actinobacteria from wheat plants lab-grown on chernevaya soil.</title>
        <authorList>
            <person name="Tikhonova E.N."/>
            <person name="Konopkin A."/>
            <person name="Kravchenko I.K."/>
        </authorList>
    </citation>
    <scope>NUCLEOTIDE SEQUENCE [LARGE SCALE GENOMIC DNA]</scope>
    <source>
        <strain evidence="1 2">RR29</strain>
    </source>
</reference>
<dbReference type="RefSeq" id="WP_317775229.1">
    <property type="nucleotide sequence ID" value="NZ_JAWMAJ010000223.1"/>
</dbReference>
<protein>
    <submittedName>
        <fullName evidence="1">Uncharacterized protein</fullName>
    </submittedName>
</protein>
<accession>A0ABU4FP61</accession>
<comment type="caution">
    <text evidence="1">The sequence shown here is derived from an EMBL/GenBank/DDBJ whole genome shotgun (WGS) entry which is preliminary data.</text>
</comment>